<evidence type="ECO:0000259" key="1">
    <source>
        <dbReference type="Pfam" id="PF13476"/>
    </source>
</evidence>
<dbReference type="GO" id="GO:0006302">
    <property type="term" value="P:double-strand break repair"/>
    <property type="evidence" value="ECO:0007669"/>
    <property type="project" value="InterPro"/>
</dbReference>
<dbReference type="InterPro" id="IPR038729">
    <property type="entry name" value="Rad50/SbcC_AAA"/>
</dbReference>
<proteinExistence type="predicted"/>
<dbReference type="Gene3D" id="3.40.50.300">
    <property type="entry name" value="P-loop containing nucleotide triphosphate hydrolases"/>
    <property type="match status" value="1"/>
</dbReference>
<dbReference type="RefSeq" id="WP_062044735.1">
    <property type="nucleotide sequence ID" value="NZ_DF968183.1"/>
</dbReference>
<protein>
    <submittedName>
        <fullName evidence="2">Protein containing AAA domain</fullName>
    </submittedName>
</protein>
<dbReference type="Proteomes" id="UP000053091">
    <property type="component" value="Unassembled WGS sequence"/>
</dbReference>
<reference evidence="2" key="1">
    <citation type="journal article" date="2015" name="Genome Announc.">
        <title>Draft Genome Sequence of Bacteroidales Strain TBC1, a Novel Isolate from a Methanogenic Wastewater Treatment System.</title>
        <authorList>
            <person name="Tourlousse D.M."/>
            <person name="Matsuura N."/>
            <person name="Sun L."/>
            <person name="Toyonaga M."/>
            <person name="Kuroda K."/>
            <person name="Ohashi A."/>
            <person name="Cruz R."/>
            <person name="Yamaguchi T."/>
            <person name="Sekiguchi Y."/>
        </authorList>
    </citation>
    <scope>NUCLEOTIDE SEQUENCE [LARGE SCALE GENOMIC DNA]</scope>
    <source>
        <strain evidence="2">TBC1</strain>
    </source>
</reference>
<organism evidence="2">
    <name type="scientific">Lentimicrobium saccharophilum</name>
    <dbReference type="NCBI Taxonomy" id="1678841"/>
    <lineage>
        <taxon>Bacteria</taxon>
        <taxon>Pseudomonadati</taxon>
        <taxon>Bacteroidota</taxon>
        <taxon>Bacteroidia</taxon>
        <taxon>Bacteroidales</taxon>
        <taxon>Lentimicrobiaceae</taxon>
        <taxon>Lentimicrobium</taxon>
    </lineage>
</organism>
<dbReference type="STRING" id="1678841.TBC1_12653"/>
<gene>
    <name evidence="2" type="ORF">TBC1_12653</name>
</gene>
<keyword evidence="3" id="KW-1185">Reference proteome</keyword>
<dbReference type="OrthoDB" id="9795626at2"/>
<dbReference type="AlphaFoldDB" id="A0A0S7C6J0"/>
<dbReference type="InterPro" id="IPR027417">
    <property type="entry name" value="P-loop_NTPase"/>
</dbReference>
<evidence type="ECO:0000313" key="3">
    <source>
        <dbReference type="Proteomes" id="UP000053091"/>
    </source>
</evidence>
<dbReference type="Pfam" id="PF13476">
    <property type="entry name" value="AAA_23"/>
    <property type="match status" value="1"/>
</dbReference>
<name>A0A0S7C6J0_9BACT</name>
<sequence length="200" mass="23109">MENQITSKQDLAIKEIIVEKLFGYFDYRLTNTNTESIENQLLILYGDNGSGKTTILKLIFYLLSSKDKSGHKSKIAQTKFKKFSVILNCGIEIGALRTDGDLGSFNYYIKKKTKILFEVYLKASQDLSIKLDEDAPENVKFKLMLSYLRSLNLLIFYLSDERKALDSLTSVELDEDQISSDVEYYIANEREIQRRRKGIR</sequence>
<dbReference type="SUPFAM" id="SSF52540">
    <property type="entry name" value="P-loop containing nucleoside triphosphate hydrolases"/>
    <property type="match status" value="2"/>
</dbReference>
<dbReference type="EMBL" id="DF968183">
    <property type="protein sequence ID" value="GAP44841.1"/>
    <property type="molecule type" value="Genomic_DNA"/>
</dbReference>
<accession>A0A0S7C6J0</accession>
<evidence type="ECO:0000313" key="2">
    <source>
        <dbReference type="EMBL" id="GAP44841.1"/>
    </source>
</evidence>
<feature type="domain" description="Rad50/SbcC-type AAA" evidence="1">
    <location>
        <begin position="38"/>
        <end position="168"/>
    </location>
</feature>
<dbReference type="GO" id="GO:0016887">
    <property type="term" value="F:ATP hydrolysis activity"/>
    <property type="evidence" value="ECO:0007669"/>
    <property type="project" value="InterPro"/>
</dbReference>